<keyword evidence="6" id="KW-1133">Transmembrane helix</keyword>
<evidence type="ECO:0000313" key="13">
    <source>
        <dbReference type="EMBL" id="KIZ06710.1"/>
    </source>
</evidence>
<evidence type="ECO:0000256" key="8">
    <source>
        <dbReference type="ARBA" id="ARBA00023004"/>
    </source>
</evidence>
<evidence type="ECO:0000256" key="2">
    <source>
        <dbReference type="ARBA" id="ARBA00004648"/>
    </source>
</evidence>
<evidence type="ECO:0000313" key="14">
    <source>
        <dbReference type="Proteomes" id="UP000054498"/>
    </source>
</evidence>
<evidence type="ECO:0000256" key="1">
    <source>
        <dbReference type="ARBA" id="ARBA00001961"/>
    </source>
</evidence>
<proteinExistence type="predicted"/>
<keyword evidence="9" id="KW-0472">Membrane</keyword>
<keyword evidence="5" id="KW-0223">Dioxygenase</keyword>
<dbReference type="InterPro" id="IPR045054">
    <property type="entry name" value="P4HA-like"/>
</dbReference>
<dbReference type="Pfam" id="PF01549">
    <property type="entry name" value="ShK"/>
    <property type="match status" value="1"/>
</dbReference>
<dbReference type="PANTHER" id="PTHR10869:SF238">
    <property type="entry name" value="PROLYL 4-HYDROXYLASE 6-RELATED"/>
    <property type="match status" value="1"/>
</dbReference>
<evidence type="ECO:0000256" key="6">
    <source>
        <dbReference type="ARBA" id="ARBA00022989"/>
    </source>
</evidence>
<gene>
    <name evidence="13" type="ORF">MNEG_1236</name>
</gene>
<evidence type="ECO:0000256" key="11">
    <source>
        <dbReference type="SAM" id="MobiDB-lite"/>
    </source>
</evidence>
<evidence type="ECO:0000256" key="9">
    <source>
        <dbReference type="ARBA" id="ARBA00023136"/>
    </source>
</evidence>
<accession>A0A0D2MW10</accession>
<dbReference type="KEGG" id="mng:MNEG_1236"/>
<protein>
    <recommendedName>
        <fullName evidence="12">Prolyl 4-hydroxylase alpha subunit domain-containing protein</fullName>
    </recommendedName>
</protein>
<dbReference type="InterPro" id="IPR003582">
    <property type="entry name" value="ShKT_dom"/>
</dbReference>
<evidence type="ECO:0000256" key="7">
    <source>
        <dbReference type="ARBA" id="ARBA00023002"/>
    </source>
</evidence>
<evidence type="ECO:0000256" key="4">
    <source>
        <dbReference type="ARBA" id="ARBA00022723"/>
    </source>
</evidence>
<evidence type="ECO:0000256" key="10">
    <source>
        <dbReference type="ARBA" id="ARBA00049169"/>
    </source>
</evidence>
<reference evidence="13 14" key="1">
    <citation type="journal article" date="2013" name="BMC Genomics">
        <title>Reconstruction of the lipid metabolism for the microalga Monoraphidium neglectum from its genome sequence reveals characteristics suitable for biofuel production.</title>
        <authorList>
            <person name="Bogen C."/>
            <person name="Al-Dilaimi A."/>
            <person name="Albersmeier A."/>
            <person name="Wichmann J."/>
            <person name="Grundmann M."/>
            <person name="Rupp O."/>
            <person name="Lauersen K.J."/>
            <person name="Blifernez-Klassen O."/>
            <person name="Kalinowski J."/>
            <person name="Goesmann A."/>
            <person name="Mussgnug J.H."/>
            <person name="Kruse O."/>
        </authorList>
    </citation>
    <scope>NUCLEOTIDE SEQUENCE [LARGE SCALE GENOMIC DNA]</scope>
    <source>
        <strain evidence="13 14">SAG 48.87</strain>
    </source>
</reference>
<evidence type="ECO:0000256" key="5">
    <source>
        <dbReference type="ARBA" id="ARBA00022964"/>
    </source>
</evidence>
<keyword evidence="14" id="KW-1185">Reference proteome</keyword>
<keyword evidence="7" id="KW-0560">Oxidoreductase</keyword>
<name>A0A0D2MW10_9CHLO</name>
<evidence type="ECO:0000259" key="12">
    <source>
        <dbReference type="SMART" id="SM00702"/>
    </source>
</evidence>
<comment type="cofactor">
    <cofactor evidence="1">
        <name>L-ascorbate</name>
        <dbReference type="ChEBI" id="CHEBI:38290"/>
    </cofactor>
</comment>
<sequence>MHPQMKRSTVVGPDGSSLEDDYRTSYGTFIKRRQDEIISRVEARVASWAHLPEDHSEDLQVLRYSDGQSYRPHMDTLQDKEFGPRVATVLLYLSDVEEGGETAFPESKDWVRPDLVEAMGPFSECTKGGVALKPKKAASTFGITGEPDPDPGLCVDRSRECEAWAAMGQCQENPAFM</sequence>
<dbReference type="SMART" id="SM00702">
    <property type="entry name" value="P4Hc"/>
    <property type="match status" value="1"/>
</dbReference>
<feature type="region of interest" description="Disordered" evidence="11">
    <location>
        <begin position="1"/>
        <end position="21"/>
    </location>
</feature>
<dbReference type="Proteomes" id="UP000054498">
    <property type="component" value="Unassembled WGS sequence"/>
</dbReference>
<dbReference type="PANTHER" id="PTHR10869">
    <property type="entry name" value="PROLYL 4-HYDROXYLASE ALPHA SUBUNIT"/>
    <property type="match status" value="1"/>
</dbReference>
<dbReference type="GO" id="GO:0005506">
    <property type="term" value="F:iron ion binding"/>
    <property type="evidence" value="ECO:0007669"/>
    <property type="project" value="InterPro"/>
</dbReference>
<dbReference type="GO" id="GO:0004656">
    <property type="term" value="F:procollagen-proline 4-dioxygenase activity"/>
    <property type="evidence" value="ECO:0007669"/>
    <property type="project" value="UniProtKB-EC"/>
</dbReference>
<dbReference type="GO" id="GO:0031418">
    <property type="term" value="F:L-ascorbic acid binding"/>
    <property type="evidence" value="ECO:0007669"/>
    <property type="project" value="InterPro"/>
</dbReference>
<dbReference type="GeneID" id="25729714"/>
<dbReference type="AlphaFoldDB" id="A0A0D2MW10"/>
<dbReference type="EMBL" id="KK100339">
    <property type="protein sequence ID" value="KIZ06710.1"/>
    <property type="molecule type" value="Genomic_DNA"/>
</dbReference>
<comment type="subcellular location">
    <subcellularLocation>
        <location evidence="2">Endoplasmic reticulum membrane</location>
        <topology evidence="2">Single-pass type II membrane protein</topology>
    </subcellularLocation>
</comment>
<keyword evidence="3" id="KW-0812">Transmembrane</keyword>
<comment type="catalytic activity">
    <reaction evidence="10">
        <text>L-prolyl-[collagen] + 2-oxoglutarate + O2 = trans-4-hydroxy-L-prolyl-[collagen] + succinate + CO2</text>
        <dbReference type="Rhea" id="RHEA:18945"/>
        <dbReference type="Rhea" id="RHEA-COMP:11676"/>
        <dbReference type="Rhea" id="RHEA-COMP:11680"/>
        <dbReference type="ChEBI" id="CHEBI:15379"/>
        <dbReference type="ChEBI" id="CHEBI:16526"/>
        <dbReference type="ChEBI" id="CHEBI:16810"/>
        <dbReference type="ChEBI" id="CHEBI:30031"/>
        <dbReference type="ChEBI" id="CHEBI:50342"/>
        <dbReference type="ChEBI" id="CHEBI:61965"/>
        <dbReference type="EC" id="1.14.11.2"/>
    </reaction>
</comment>
<feature type="domain" description="Prolyl 4-hydroxylase alpha subunit" evidence="12">
    <location>
        <begin position="1"/>
        <end position="144"/>
    </location>
</feature>
<dbReference type="STRING" id="145388.A0A0D2MW10"/>
<dbReference type="Pfam" id="PF13640">
    <property type="entry name" value="2OG-FeII_Oxy_3"/>
    <property type="match status" value="1"/>
</dbReference>
<dbReference type="RefSeq" id="XP_013905729.1">
    <property type="nucleotide sequence ID" value="XM_014050275.1"/>
</dbReference>
<organism evidence="13 14">
    <name type="scientific">Monoraphidium neglectum</name>
    <dbReference type="NCBI Taxonomy" id="145388"/>
    <lineage>
        <taxon>Eukaryota</taxon>
        <taxon>Viridiplantae</taxon>
        <taxon>Chlorophyta</taxon>
        <taxon>core chlorophytes</taxon>
        <taxon>Chlorophyceae</taxon>
        <taxon>CS clade</taxon>
        <taxon>Sphaeropleales</taxon>
        <taxon>Selenastraceae</taxon>
        <taxon>Monoraphidium</taxon>
    </lineage>
</organism>
<keyword evidence="8" id="KW-0408">Iron</keyword>
<dbReference type="GO" id="GO:0005789">
    <property type="term" value="C:endoplasmic reticulum membrane"/>
    <property type="evidence" value="ECO:0007669"/>
    <property type="project" value="UniProtKB-SubCell"/>
</dbReference>
<keyword evidence="4" id="KW-0479">Metal-binding</keyword>
<evidence type="ECO:0000256" key="3">
    <source>
        <dbReference type="ARBA" id="ARBA00022692"/>
    </source>
</evidence>
<dbReference type="OrthoDB" id="420380at2759"/>
<dbReference type="InterPro" id="IPR044862">
    <property type="entry name" value="Pro_4_hyd_alph_FE2OG_OXY"/>
</dbReference>
<dbReference type="InterPro" id="IPR006620">
    <property type="entry name" value="Pro_4_hyd_alph"/>
</dbReference>
<dbReference type="Gene3D" id="2.60.120.620">
    <property type="entry name" value="q2cbj1_9rhob like domain"/>
    <property type="match status" value="1"/>
</dbReference>